<dbReference type="PANTHER" id="PTHR33480">
    <property type="entry name" value="SET DOMAIN-CONTAINING PROTEIN-RELATED"/>
    <property type="match status" value="1"/>
</dbReference>
<gene>
    <name evidence="2" type="ORF">NQ314_014533</name>
</gene>
<organism evidence="2 3">
    <name type="scientific">Rhamnusium bicolor</name>
    <dbReference type="NCBI Taxonomy" id="1586634"/>
    <lineage>
        <taxon>Eukaryota</taxon>
        <taxon>Metazoa</taxon>
        <taxon>Ecdysozoa</taxon>
        <taxon>Arthropoda</taxon>
        <taxon>Hexapoda</taxon>
        <taxon>Insecta</taxon>
        <taxon>Pterygota</taxon>
        <taxon>Neoptera</taxon>
        <taxon>Endopterygota</taxon>
        <taxon>Coleoptera</taxon>
        <taxon>Polyphaga</taxon>
        <taxon>Cucujiformia</taxon>
        <taxon>Chrysomeloidea</taxon>
        <taxon>Cerambycidae</taxon>
        <taxon>Lepturinae</taxon>
        <taxon>Rhagiini</taxon>
        <taxon>Rhamnusium</taxon>
    </lineage>
</organism>
<dbReference type="EMBL" id="JANEYF010003987">
    <property type="protein sequence ID" value="KAJ8932666.1"/>
    <property type="molecule type" value="Genomic_DNA"/>
</dbReference>
<evidence type="ECO:0000313" key="3">
    <source>
        <dbReference type="Proteomes" id="UP001162156"/>
    </source>
</evidence>
<comment type="caution">
    <text evidence="2">The sequence shown here is derived from an EMBL/GenBank/DDBJ whole genome shotgun (WGS) entry which is preliminary data.</text>
</comment>
<accession>A0AAV8X3W5</accession>
<name>A0AAV8X3W5_9CUCU</name>
<evidence type="ECO:0000313" key="2">
    <source>
        <dbReference type="EMBL" id="KAJ8932666.1"/>
    </source>
</evidence>
<evidence type="ECO:0000256" key="1">
    <source>
        <dbReference type="SAM" id="MobiDB-lite"/>
    </source>
</evidence>
<feature type="compositionally biased region" description="Basic and acidic residues" evidence="1">
    <location>
        <begin position="320"/>
        <end position="333"/>
    </location>
</feature>
<feature type="region of interest" description="Disordered" evidence="1">
    <location>
        <begin position="288"/>
        <end position="336"/>
    </location>
</feature>
<sequence>MSYVLVYYSDDTYYVCSVKNIFNREGEKATVKYKNGIKYAARIIAFNDSEEILTSIKDALCRNLRVERRNCFNDRDANPICDPKDDTEHKQKKLRKKWENQKLIDKLPAREVAMTPHLFQTAISSANSIVSLGHMCFEDANNNISFNYEDNVCRNSSESPSLSKILPFPSEKLNIDSVPLQNGDTPEVVILYQDQMSSDYQDFTPISEVNEMLLSPSICQISYPRFCSNSNSLEYLEVVTPENNIWSQTMAVLDHDYISNKSIVDETILLSVSNDHDDSYQQGLDRIRDELFPREDGSESGVDPDADSDSNYIPTSNSEKSSDSDSTHSRDIARSSTPSICVDPLSVSLALTTSLEDSIDPVPVPPTPKPYGEVNIMNVPTSGSIPKKYFCTFCKKLVSKIARHLETVHKDEDCVKAFSALPKCNPERRKLINLIRGTGTFEFNTNANYNNGDLKVCRRPQTKKNRKSTHYECCPKCKDYFSKITFKRHCDKCLGNLKKNDRTVTVMGKRCRASVHSKASDILKNHVFPPLREDDVVRSIRYDEFVILYANLLCEQYRSPHNYKMIRSHLRLIGRFLLIMKRLEPLIKTVVDCFQPKYFDKALVAIDEIAELDTDSHLYKKPTVALNVGTILRKMANFYISECIKREDQLAKRQTKDFISLIDVNFNPKVSQTAFESRLQLSRKKKIELPSMEDIRLLNKYLNDNLKTYYEQLSIKFDYNTWKQLASLTLLSLIFFNRRRVGESERLKIIDFEGYQSVDENSDKEIFNSLSAGGKKAAQSFVRIVVRGKLGRNVAILLNKLYFNCVKLVLKHRESAGVLRSNPYVFGLPNEPDDPPKHLQACALMRIHSVKCQALKPHLLRGTILRKHIATQSVLLNLTEEEVSDLANYMGHADKIHKSHYRLPIVSREIAQISKLLQKAQGDEPEGEESDEDEAIMNYRFSNTTKSKQRWSTPEREVVEKEFAEYYKKKCAPSAAKCKDIIELYPILKHREPIHLKAKINNDIRRRQNEEDKLKKLKKNINNIKY</sequence>
<dbReference type="AlphaFoldDB" id="A0AAV8X3W5"/>
<dbReference type="Proteomes" id="UP001162156">
    <property type="component" value="Unassembled WGS sequence"/>
</dbReference>
<keyword evidence="3" id="KW-1185">Reference proteome</keyword>
<dbReference type="PANTHER" id="PTHR33480:SF1">
    <property type="entry name" value="TYR RECOMBINASE DOMAIN-CONTAINING PROTEIN"/>
    <property type="match status" value="1"/>
</dbReference>
<feature type="compositionally biased region" description="Basic and acidic residues" evidence="1">
    <location>
        <begin position="288"/>
        <end position="297"/>
    </location>
</feature>
<protein>
    <submittedName>
        <fullName evidence="2">Uncharacterized protein</fullName>
    </submittedName>
</protein>
<proteinExistence type="predicted"/>
<reference evidence="2" key="1">
    <citation type="journal article" date="2023" name="Insect Mol. Biol.">
        <title>Genome sequencing provides insights into the evolution of gene families encoding plant cell wall-degrading enzymes in longhorned beetles.</title>
        <authorList>
            <person name="Shin N.R."/>
            <person name="Okamura Y."/>
            <person name="Kirsch R."/>
            <person name="Pauchet Y."/>
        </authorList>
    </citation>
    <scope>NUCLEOTIDE SEQUENCE</scope>
    <source>
        <strain evidence="2">RBIC_L_NR</strain>
    </source>
</reference>